<dbReference type="PANTHER" id="PTHR44489">
    <property type="match status" value="1"/>
</dbReference>
<proteinExistence type="predicted"/>
<dbReference type="InterPro" id="IPR044715">
    <property type="entry name" value="WDR86-like"/>
</dbReference>
<sequence>MVVMKAWNIQNGLEFTLDGLRGKVLAMVFGNDTLLLEHRGSSDANSPFELVASLNGHTKATICLTVGRMMLFSGFMDNSIKGILALSGMSDAEGKPILFSSSTDNSVRLYELPSWVNLNSPFDLAYFSMQIFRKRTLICKISSLTD</sequence>
<dbReference type="PANTHER" id="PTHR44489:SF14">
    <property type="entry name" value="ZINC FINGER CCCH DOMAIN-CONTAINING PROTEIN 59-RELATED"/>
    <property type="match status" value="1"/>
</dbReference>
<name>A0AAV1YG08_LUPLU</name>
<dbReference type="AlphaFoldDB" id="A0AAV1YG08"/>
<protein>
    <submittedName>
        <fullName evidence="1">Uncharacterized protein</fullName>
    </submittedName>
</protein>
<organism evidence="1 2">
    <name type="scientific">Lupinus luteus</name>
    <name type="common">European yellow lupine</name>
    <dbReference type="NCBI Taxonomy" id="3873"/>
    <lineage>
        <taxon>Eukaryota</taxon>
        <taxon>Viridiplantae</taxon>
        <taxon>Streptophyta</taxon>
        <taxon>Embryophyta</taxon>
        <taxon>Tracheophyta</taxon>
        <taxon>Spermatophyta</taxon>
        <taxon>Magnoliopsida</taxon>
        <taxon>eudicotyledons</taxon>
        <taxon>Gunneridae</taxon>
        <taxon>Pentapetalae</taxon>
        <taxon>rosids</taxon>
        <taxon>fabids</taxon>
        <taxon>Fabales</taxon>
        <taxon>Fabaceae</taxon>
        <taxon>Papilionoideae</taxon>
        <taxon>50 kb inversion clade</taxon>
        <taxon>genistoids sensu lato</taxon>
        <taxon>core genistoids</taxon>
        <taxon>Genisteae</taxon>
        <taxon>Lupinus</taxon>
    </lineage>
</organism>
<evidence type="ECO:0000313" key="2">
    <source>
        <dbReference type="Proteomes" id="UP001497480"/>
    </source>
</evidence>
<accession>A0AAV1YG08</accession>
<reference evidence="1 2" key="1">
    <citation type="submission" date="2024-03" db="EMBL/GenBank/DDBJ databases">
        <authorList>
            <person name="Martinez-Hernandez J."/>
        </authorList>
    </citation>
    <scope>NUCLEOTIDE SEQUENCE [LARGE SCALE GENOMIC DNA]</scope>
</reference>
<evidence type="ECO:0000313" key="1">
    <source>
        <dbReference type="EMBL" id="CAL0332760.1"/>
    </source>
</evidence>
<comment type="caution">
    <text evidence="1">The sequence shown here is derived from an EMBL/GenBank/DDBJ whole genome shotgun (WGS) entry which is preliminary data.</text>
</comment>
<dbReference type="SUPFAM" id="SSF50978">
    <property type="entry name" value="WD40 repeat-like"/>
    <property type="match status" value="1"/>
</dbReference>
<keyword evidence="2" id="KW-1185">Reference proteome</keyword>
<gene>
    <name evidence="1" type="ORF">LLUT_LOCUS33820</name>
</gene>
<dbReference type="Proteomes" id="UP001497480">
    <property type="component" value="Unassembled WGS sequence"/>
</dbReference>
<dbReference type="InterPro" id="IPR036322">
    <property type="entry name" value="WD40_repeat_dom_sf"/>
</dbReference>
<dbReference type="EMBL" id="CAXHTB010000024">
    <property type="protein sequence ID" value="CAL0332760.1"/>
    <property type="molecule type" value="Genomic_DNA"/>
</dbReference>